<dbReference type="GO" id="GO:0004540">
    <property type="term" value="F:RNA nuclease activity"/>
    <property type="evidence" value="ECO:0007669"/>
    <property type="project" value="InterPro"/>
</dbReference>
<keyword evidence="4" id="KW-0547">Nucleotide-binding</keyword>
<reference evidence="7 8" key="1">
    <citation type="submission" date="2021-05" db="EMBL/GenBank/DDBJ databases">
        <authorList>
            <person name="Zhang Z.D."/>
            <person name="Osman G."/>
        </authorList>
    </citation>
    <scope>NUCLEOTIDE SEQUENCE [LARGE SCALE GENOMIC DNA]</scope>
    <source>
        <strain evidence="7 8">KCTC 32217</strain>
    </source>
</reference>
<dbReference type="Gene3D" id="1.20.120.580">
    <property type="entry name" value="bsu32300-like"/>
    <property type="match status" value="1"/>
</dbReference>
<evidence type="ECO:0000256" key="5">
    <source>
        <dbReference type="ARBA" id="ARBA00022801"/>
    </source>
</evidence>
<keyword evidence="1" id="KW-0597">Phosphoprotein</keyword>
<keyword evidence="8" id="KW-1185">Reference proteome</keyword>
<name>A0AAP2CFF3_9BACT</name>
<keyword evidence="5" id="KW-0378">Hydrolase</keyword>
<dbReference type="PANTHER" id="PTHR34139:SF1">
    <property type="entry name" value="RNASE MJ1380-RELATED"/>
    <property type="match status" value="1"/>
</dbReference>
<evidence type="ECO:0000256" key="1">
    <source>
        <dbReference type="ARBA" id="ARBA00022553"/>
    </source>
</evidence>
<comment type="caution">
    <text evidence="7">The sequence shown here is derived from an EMBL/GenBank/DDBJ whole genome shotgun (WGS) entry which is preliminary data.</text>
</comment>
<protein>
    <submittedName>
        <fullName evidence="7">DUF86 domain-containing protein</fullName>
    </submittedName>
</protein>
<dbReference type="Proteomes" id="UP001319104">
    <property type="component" value="Unassembled WGS sequence"/>
</dbReference>
<dbReference type="EMBL" id="JAHCMY010000001">
    <property type="protein sequence ID" value="MBS9522947.1"/>
    <property type="molecule type" value="Genomic_DNA"/>
</dbReference>
<evidence type="ECO:0000313" key="7">
    <source>
        <dbReference type="EMBL" id="MBS9522947.1"/>
    </source>
</evidence>
<evidence type="ECO:0000313" key="8">
    <source>
        <dbReference type="Proteomes" id="UP001319104"/>
    </source>
</evidence>
<dbReference type="Pfam" id="PF01934">
    <property type="entry name" value="HepT-like"/>
    <property type="match status" value="1"/>
</dbReference>
<gene>
    <name evidence="7" type="ORF">KI659_02855</name>
</gene>
<comment type="similarity">
    <text evidence="6">Belongs to the HepT RNase toxin family.</text>
</comment>
<dbReference type="AlphaFoldDB" id="A0AAP2CFF3"/>
<dbReference type="GO" id="GO:0110001">
    <property type="term" value="C:toxin-antitoxin complex"/>
    <property type="evidence" value="ECO:0007669"/>
    <property type="project" value="InterPro"/>
</dbReference>
<dbReference type="RefSeq" id="WP_213943818.1">
    <property type="nucleotide sequence ID" value="NZ_JAHCMY010000001.1"/>
</dbReference>
<evidence type="ECO:0000256" key="2">
    <source>
        <dbReference type="ARBA" id="ARBA00022649"/>
    </source>
</evidence>
<accession>A0AAP2CFF3</accession>
<dbReference type="InterPro" id="IPR037038">
    <property type="entry name" value="HepT-like_sf"/>
</dbReference>
<evidence type="ECO:0000256" key="3">
    <source>
        <dbReference type="ARBA" id="ARBA00022722"/>
    </source>
</evidence>
<dbReference type="GO" id="GO:0000166">
    <property type="term" value="F:nucleotide binding"/>
    <property type="evidence" value="ECO:0007669"/>
    <property type="project" value="UniProtKB-KW"/>
</dbReference>
<evidence type="ECO:0000256" key="4">
    <source>
        <dbReference type="ARBA" id="ARBA00022741"/>
    </source>
</evidence>
<dbReference type="InterPro" id="IPR051813">
    <property type="entry name" value="HepT_RNase_toxin"/>
</dbReference>
<sequence>MSKRDTNLLLEDMLESANKIKIYTQDYPFNDFLNDDKTSDAVIRNFEVIGEAANQIDPDFRKANPHIDWNRIRGFRNRIVHNYFGIDYRIVWTIIEENFDEFIDQLKALLKG</sequence>
<evidence type="ECO:0000256" key="6">
    <source>
        <dbReference type="ARBA" id="ARBA00024207"/>
    </source>
</evidence>
<dbReference type="GO" id="GO:0016787">
    <property type="term" value="F:hydrolase activity"/>
    <property type="evidence" value="ECO:0007669"/>
    <property type="project" value="UniProtKB-KW"/>
</dbReference>
<dbReference type="InterPro" id="IPR008201">
    <property type="entry name" value="HepT-like"/>
</dbReference>
<keyword evidence="2" id="KW-1277">Toxin-antitoxin system</keyword>
<organism evidence="7 8">
    <name type="scientific">Litoribacter ruber</name>
    <dbReference type="NCBI Taxonomy" id="702568"/>
    <lineage>
        <taxon>Bacteria</taxon>
        <taxon>Pseudomonadati</taxon>
        <taxon>Bacteroidota</taxon>
        <taxon>Cytophagia</taxon>
        <taxon>Cytophagales</taxon>
        <taxon>Cyclobacteriaceae</taxon>
        <taxon>Litoribacter</taxon>
    </lineage>
</organism>
<dbReference type="PANTHER" id="PTHR34139">
    <property type="entry name" value="UPF0331 PROTEIN MJ0127"/>
    <property type="match status" value="1"/>
</dbReference>
<proteinExistence type="inferred from homology"/>
<keyword evidence="3" id="KW-0540">Nuclease</keyword>